<gene>
    <name evidence="1" type="ORF">SAMN02745724_03582</name>
</gene>
<dbReference type="EMBL" id="FOLO01000034">
    <property type="protein sequence ID" value="SFD12832.1"/>
    <property type="molecule type" value="Genomic_DNA"/>
</dbReference>
<dbReference type="Gene3D" id="1.25.40.10">
    <property type="entry name" value="Tetratricopeptide repeat domain"/>
    <property type="match status" value="1"/>
</dbReference>
<evidence type="ECO:0000313" key="2">
    <source>
        <dbReference type="Proteomes" id="UP000198862"/>
    </source>
</evidence>
<proteinExistence type="predicted"/>
<evidence type="ECO:0000313" key="1">
    <source>
        <dbReference type="EMBL" id="SFD12832.1"/>
    </source>
</evidence>
<name>A0A1I1PT57_9GAMM</name>
<dbReference type="SUPFAM" id="SSF48452">
    <property type="entry name" value="TPR-like"/>
    <property type="match status" value="1"/>
</dbReference>
<dbReference type="InterPro" id="IPR011990">
    <property type="entry name" value="TPR-like_helical_dom_sf"/>
</dbReference>
<dbReference type="Proteomes" id="UP000198862">
    <property type="component" value="Unassembled WGS sequence"/>
</dbReference>
<dbReference type="OrthoDB" id="5764289at2"/>
<organism evidence="1 2">
    <name type="scientific">Pseudoalteromonas denitrificans DSM 6059</name>
    <dbReference type="NCBI Taxonomy" id="1123010"/>
    <lineage>
        <taxon>Bacteria</taxon>
        <taxon>Pseudomonadati</taxon>
        <taxon>Pseudomonadota</taxon>
        <taxon>Gammaproteobacteria</taxon>
        <taxon>Alteromonadales</taxon>
        <taxon>Pseudoalteromonadaceae</taxon>
        <taxon>Pseudoalteromonas</taxon>
    </lineage>
</organism>
<accession>A0A1I1PT57</accession>
<sequence>MININYVLLIFIILPFTSNTSTSHNGTIEILQEAEDYLKIKSSHSLKLLEQIKNLPQQSDKVIIRWHIIRARASVATNDLSIIEESIKRILTFQEHPYFIQRLPTILWTIGIYLRKSGYFNQADASFSCALQFTDNDRLRLFITNSQGLSARHSGQYARAKKLYMEAIQLAKKLRFERMIANIENNLGSVAVDSGQFVQAEQHYRKAYAGFQKSGRRSSHITAGINLLFVFLLQKQELNYQRLYSPIAALTETSPDKSKHAFLFWINWAFKAKMGEKIDDKTREQLQDSFIKLESRKLQYLIKKHLAQRLSISLTLAAETALKPIDLPWLPDILKCKWKPKN</sequence>
<keyword evidence="2" id="KW-1185">Reference proteome</keyword>
<protein>
    <submittedName>
        <fullName evidence="1">Tetratricopeptide repeat-containing protein</fullName>
    </submittedName>
</protein>
<dbReference type="AlphaFoldDB" id="A0A1I1PT57"/>
<reference evidence="1 2" key="1">
    <citation type="submission" date="2016-10" db="EMBL/GenBank/DDBJ databases">
        <authorList>
            <person name="de Groot N.N."/>
        </authorList>
    </citation>
    <scope>NUCLEOTIDE SEQUENCE [LARGE SCALE GENOMIC DNA]</scope>
    <source>
        <strain evidence="1 2">DSM 6059</strain>
    </source>
</reference>
<dbReference type="Pfam" id="PF13424">
    <property type="entry name" value="TPR_12"/>
    <property type="match status" value="1"/>
</dbReference>
<dbReference type="RefSeq" id="WP_091987597.1">
    <property type="nucleotide sequence ID" value="NZ_FOLO01000034.1"/>
</dbReference>